<proteinExistence type="predicted"/>
<keyword evidence="1 2" id="KW-0732">Signal</keyword>
<evidence type="ECO:0000259" key="3">
    <source>
        <dbReference type="Pfam" id="PF18962"/>
    </source>
</evidence>
<dbReference type="Pfam" id="PF18962">
    <property type="entry name" value="Por_Secre_tail"/>
    <property type="match status" value="1"/>
</dbReference>
<evidence type="ECO:0000313" key="5">
    <source>
        <dbReference type="Proteomes" id="UP000552615"/>
    </source>
</evidence>
<dbReference type="RefSeq" id="WP_169230706.1">
    <property type="nucleotide sequence ID" value="NZ_JABBGF010000001.1"/>
</dbReference>
<reference evidence="4 5" key="1">
    <citation type="submission" date="2020-04" db="EMBL/GenBank/DDBJ databases">
        <title>Chryseobacterium sp. RJ-7-14 sp. nov., isolated from Jeju soil.</title>
        <authorList>
            <person name="Dahal R.H."/>
            <person name="Chaudhary D.K."/>
        </authorList>
    </citation>
    <scope>NUCLEOTIDE SEQUENCE [LARGE SCALE GENOMIC DNA]</scope>
    <source>
        <strain evidence="4 5">RJ-7-14</strain>
    </source>
</reference>
<feature type="domain" description="Secretion system C-terminal sorting" evidence="3">
    <location>
        <begin position="266"/>
        <end position="331"/>
    </location>
</feature>
<feature type="chain" id="PRO_5030519202" evidence="2">
    <location>
        <begin position="20"/>
        <end position="333"/>
    </location>
</feature>
<evidence type="ECO:0000313" key="4">
    <source>
        <dbReference type="EMBL" id="NML57377.1"/>
    </source>
</evidence>
<comment type="caution">
    <text evidence="4">The sequence shown here is derived from an EMBL/GenBank/DDBJ whole genome shotgun (WGS) entry which is preliminary data.</text>
</comment>
<protein>
    <submittedName>
        <fullName evidence="4">T9SS type A sorting domain-containing protein</fullName>
    </submittedName>
</protein>
<name>A0A7Y0A649_9FLAO</name>
<feature type="signal peptide" evidence="2">
    <location>
        <begin position="1"/>
        <end position="19"/>
    </location>
</feature>
<accession>A0A7Y0A649</accession>
<evidence type="ECO:0000256" key="1">
    <source>
        <dbReference type="ARBA" id="ARBA00022729"/>
    </source>
</evidence>
<dbReference type="NCBIfam" id="TIGR04183">
    <property type="entry name" value="Por_Secre_tail"/>
    <property type="match status" value="1"/>
</dbReference>
<dbReference type="Proteomes" id="UP000552615">
    <property type="component" value="Unassembled WGS sequence"/>
</dbReference>
<dbReference type="EMBL" id="JABBGF010000001">
    <property type="protein sequence ID" value="NML57377.1"/>
    <property type="molecule type" value="Genomic_DNA"/>
</dbReference>
<keyword evidence="5" id="KW-1185">Reference proteome</keyword>
<gene>
    <name evidence="4" type="ORF">HHL20_08460</name>
</gene>
<sequence length="333" mass="35185">MKKNLLISAFLFTLIQLNAQSLQSDNFNSYTVGNVGTDIGGATAGQGGFYTDFASGSNSDGQIVNVDVSHGKSLQMTGSATAVGTRYIWKDGLNTAWAARTAGNNIIKITVSLYTGSVTAGAASGRALIYDSTYGKFLTGVGYNYATQKIIGLGYYTISGSTGNYSFSLGSNTYPANTWVTVSCTFDKATGIVSWTTPEGTFNPAATATPAGSGTDPFEFDLISAVATGNTVAHITSFDDYSVIATNAAALGTKEANLIEENNISLYPSPAADFITIKSKLPIIKAEIFDFTGKRLNSPVEDHKVNVTDLKPGVYIMNVQTKEGISTQKFIKK</sequence>
<dbReference type="InterPro" id="IPR026444">
    <property type="entry name" value="Secre_tail"/>
</dbReference>
<evidence type="ECO:0000256" key="2">
    <source>
        <dbReference type="SAM" id="SignalP"/>
    </source>
</evidence>
<dbReference type="AlphaFoldDB" id="A0A7Y0A649"/>
<organism evidence="4 5">
    <name type="scientific">Chryseobacterium cheonjiense</name>
    <dbReference type="NCBI Taxonomy" id="2728845"/>
    <lineage>
        <taxon>Bacteria</taxon>
        <taxon>Pseudomonadati</taxon>
        <taxon>Bacteroidota</taxon>
        <taxon>Flavobacteriia</taxon>
        <taxon>Flavobacteriales</taxon>
        <taxon>Weeksellaceae</taxon>
        <taxon>Chryseobacterium group</taxon>
        <taxon>Chryseobacterium</taxon>
    </lineage>
</organism>